<dbReference type="SUPFAM" id="SSF49899">
    <property type="entry name" value="Concanavalin A-like lectins/glucanases"/>
    <property type="match status" value="1"/>
</dbReference>
<dbReference type="Proteomes" id="UP001217089">
    <property type="component" value="Unassembled WGS sequence"/>
</dbReference>
<dbReference type="SMART" id="SM00671">
    <property type="entry name" value="SEL1"/>
    <property type="match status" value="5"/>
</dbReference>
<sequence>MSNGQNVRRSNEQNVRHTVQCNDNPATISVVTDSEFKVQDHIQILNPPNVLSNGELFSVEYKCSDERIVGLEIITYIEKYKKKKIFQKVWKCSSGNNDSKVRRVKLKLKDKFAYRPDIFNKDFQLASRTKLQAWILDPAWWTSAKRNHNAYSRSKIKVSYNATILPPYSRPQKKIFGCLPWSWQIILDLSTTYISKCPKEHEKVDAITFPVALNGLPYGVIRTFEKFSDEGLEYRRQAFITTPAYTVSMWLYILEYCVHAWNELCSFMHHVTWDGKYLSPVIFMNKEGKLHIQVLLNDGQTNAALTAFAVPKHSWFRLVLTLYNQMWTLTLNYGEDLNETITTNYNDRFWYKRGSRNIRRQRPICKLTTIIPGTVYLDDTTGLFTFGGFEYTSGFKGYIGQATIYRNKALYHDAIPFPSPYHPMFELSLSKREERCKGFIEWTDRRVKAFRLLREIRKYRDTCQNYFSKYVRKFLPISPKDQCLSYEGFRPRHYRFTNRSIRRSVLKNGWFDRKNASELLYQQAVEFVVQTQPNIVFLEYGFSKIKKAVKILKQSACYGDSDAMYLLAVILNNGITVKADEIQAQAYLMMGSMDKHRLSSMALAHKHNYGLDGVPFDKDQAYKNLPFYLKTKTFSMNKHSFTFPHVFTESIRLTNEAQLREQTDEDGDIFHWLQHQAQKGVFSAQQHMARALFWGSNGLRRNMQAAIDYFRMGAETQDPQAMYDYGIVVLKGQGTKKNVTEGLNHIKRSAEKKNPAALNALGWYALNYDHNVTQAKEYFEQAYRYGNADAAYNLGWMHQMGKYPDKPVDVDLALKYYNFAAVRNQIDAGVQVAHINSKGTNILPRNNVMAVE</sequence>
<reference evidence="1 2" key="1">
    <citation type="submission" date="2022-12" db="EMBL/GenBank/DDBJ databases">
        <title>Chromosome-level genome of Tegillarca granosa.</title>
        <authorList>
            <person name="Kim J."/>
        </authorList>
    </citation>
    <scope>NUCLEOTIDE SEQUENCE [LARGE SCALE GENOMIC DNA]</scope>
    <source>
        <strain evidence="1">Teg-2019</strain>
        <tissue evidence="1">Adductor muscle</tissue>
    </source>
</reference>
<dbReference type="PANTHER" id="PTHR44444:SF6">
    <property type="entry name" value="LAMININ G DOMAIN-CONTAINING PROTEIN"/>
    <property type="match status" value="1"/>
</dbReference>
<evidence type="ECO:0000313" key="2">
    <source>
        <dbReference type="Proteomes" id="UP001217089"/>
    </source>
</evidence>
<dbReference type="SUPFAM" id="SSF81901">
    <property type="entry name" value="HCP-like"/>
    <property type="match status" value="2"/>
</dbReference>
<gene>
    <name evidence="1" type="ORF">KUTeg_006182</name>
</gene>
<dbReference type="Gene3D" id="1.25.40.10">
    <property type="entry name" value="Tetratricopeptide repeat domain"/>
    <property type="match status" value="2"/>
</dbReference>
<keyword evidence="2" id="KW-1185">Reference proteome</keyword>
<dbReference type="InterPro" id="IPR042756">
    <property type="entry name" value="Sel-1L3"/>
</dbReference>
<dbReference type="InterPro" id="IPR006597">
    <property type="entry name" value="Sel1-like"/>
</dbReference>
<name>A0ABQ9FKC6_TEGGR</name>
<dbReference type="InterPro" id="IPR013320">
    <property type="entry name" value="ConA-like_dom_sf"/>
</dbReference>
<accession>A0ABQ9FKC6</accession>
<organism evidence="1 2">
    <name type="scientific">Tegillarca granosa</name>
    <name type="common">Malaysian cockle</name>
    <name type="synonym">Anadara granosa</name>
    <dbReference type="NCBI Taxonomy" id="220873"/>
    <lineage>
        <taxon>Eukaryota</taxon>
        <taxon>Metazoa</taxon>
        <taxon>Spiralia</taxon>
        <taxon>Lophotrochozoa</taxon>
        <taxon>Mollusca</taxon>
        <taxon>Bivalvia</taxon>
        <taxon>Autobranchia</taxon>
        <taxon>Pteriomorphia</taxon>
        <taxon>Arcoida</taxon>
        <taxon>Arcoidea</taxon>
        <taxon>Arcidae</taxon>
        <taxon>Tegillarca</taxon>
    </lineage>
</organism>
<dbReference type="EMBL" id="JARBDR010000328">
    <property type="protein sequence ID" value="KAJ8316168.1"/>
    <property type="molecule type" value="Genomic_DNA"/>
</dbReference>
<proteinExistence type="predicted"/>
<dbReference type="InterPro" id="IPR011990">
    <property type="entry name" value="TPR-like_helical_dom_sf"/>
</dbReference>
<comment type="caution">
    <text evidence="1">The sequence shown here is derived from an EMBL/GenBank/DDBJ whole genome shotgun (WGS) entry which is preliminary data.</text>
</comment>
<evidence type="ECO:0000313" key="1">
    <source>
        <dbReference type="EMBL" id="KAJ8316168.1"/>
    </source>
</evidence>
<dbReference type="Pfam" id="PF08238">
    <property type="entry name" value="Sel1"/>
    <property type="match status" value="5"/>
</dbReference>
<protein>
    <submittedName>
        <fullName evidence="1">Uncharacterized protein</fullName>
    </submittedName>
</protein>
<dbReference type="PANTHER" id="PTHR44444">
    <property type="entry name" value="PROTEIN SEL-1 HOMOLOG 3"/>
    <property type="match status" value="1"/>
</dbReference>